<dbReference type="Pfam" id="PF13528">
    <property type="entry name" value="Glyco_trans_1_3"/>
    <property type="match status" value="1"/>
</dbReference>
<reference evidence="1 2" key="1">
    <citation type="submission" date="2019-09" db="EMBL/GenBank/DDBJ databases">
        <authorList>
            <person name="Chen X.-Y."/>
        </authorList>
    </citation>
    <scope>NUCLEOTIDE SEQUENCE [LARGE SCALE GENOMIC DNA]</scope>
    <source>
        <strain evidence="1 2">NY5</strain>
    </source>
</reference>
<evidence type="ECO:0000313" key="1">
    <source>
        <dbReference type="EMBL" id="KAA1190409.1"/>
    </source>
</evidence>
<proteinExistence type="predicted"/>
<gene>
    <name evidence="1" type="ORF">F0M18_11370</name>
</gene>
<dbReference type="EMBL" id="VTUX01000005">
    <property type="protein sequence ID" value="KAA1190409.1"/>
    <property type="molecule type" value="Genomic_DNA"/>
</dbReference>
<accession>A0A5B0WWZ4</accession>
<keyword evidence="2" id="KW-1185">Reference proteome</keyword>
<dbReference type="InterPro" id="IPR005262">
    <property type="entry name" value="MJ1255-like"/>
</dbReference>
<dbReference type="NCBIfam" id="TIGR00661">
    <property type="entry name" value="MJ1255"/>
    <property type="match status" value="1"/>
</dbReference>
<sequence>MKILYGVQGTGEGHLSRARAMARALAHWPVDVTWLFSGRPREQLFDMSVFGDYLYRTGLSFTVRDGQMQYAATLRNNRFRQCMRDASQLDLSSYDLLVCDYEPVLALAARKQQRSLIGIGHQYAFGRKTPTAGASFLQRQIMSRFAPVDTPVGLHWHRYADNILPPILDLPAHPVHKGEHIVVYMPFEDQQAVTRLLQRFPEQRFLQYSAAVSDSNCANVERRKANVAGFKRDLASSAGVICNSGFELVSECLQWRKPVLTKPLHGQMEQLSNAHALQQLGYATSIHRFDTDGVAAWLDNPGRCHRITFPDVAGALARWLATGAYADTASLGERLWAETVTDRIPVPRPGRYGAIASA</sequence>
<evidence type="ECO:0008006" key="3">
    <source>
        <dbReference type="Google" id="ProtNLM"/>
    </source>
</evidence>
<dbReference type="AlphaFoldDB" id="A0A5B0WWZ4"/>
<dbReference type="Proteomes" id="UP000323708">
    <property type="component" value="Unassembled WGS sequence"/>
</dbReference>
<dbReference type="RefSeq" id="WP_149611565.1">
    <property type="nucleotide sequence ID" value="NZ_VTUX01000005.1"/>
</dbReference>
<name>A0A5B0WWZ4_9GAMM</name>
<dbReference type="Gene3D" id="3.40.50.2000">
    <property type="entry name" value="Glycogen Phosphorylase B"/>
    <property type="match status" value="1"/>
</dbReference>
<dbReference type="SUPFAM" id="SSF53756">
    <property type="entry name" value="UDP-Glycosyltransferase/glycogen phosphorylase"/>
    <property type="match status" value="1"/>
</dbReference>
<protein>
    <recommendedName>
        <fullName evidence="3">Glycosyltransferase</fullName>
    </recommendedName>
</protein>
<organism evidence="1 2">
    <name type="scientific">Pseudohalioglobus sediminis</name>
    <dbReference type="NCBI Taxonomy" id="2606449"/>
    <lineage>
        <taxon>Bacteria</taxon>
        <taxon>Pseudomonadati</taxon>
        <taxon>Pseudomonadota</taxon>
        <taxon>Gammaproteobacteria</taxon>
        <taxon>Cellvibrionales</taxon>
        <taxon>Halieaceae</taxon>
        <taxon>Pseudohalioglobus</taxon>
    </lineage>
</organism>
<comment type="caution">
    <text evidence="1">The sequence shown here is derived from an EMBL/GenBank/DDBJ whole genome shotgun (WGS) entry which is preliminary data.</text>
</comment>
<evidence type="ECO:0000313" key="2">
    <source>
        <dbReference type="Proteomes" id="UP000323708"/>
    </source>
</evidence>